<protein>
    <submittedName>
        <fullName evidence="1">Uncharacterized protein</fullName>
    </submittedName>
</protein>
<reference evidence="1" key="1">
    <citation type="submission" date="2016-10" db="EMBL/GenBank/DDBJ databases">
        <authorList>
            <person name="de Groot N.N."/>
        </authorList>
    </citation>
    <scope>NUCLEOTIDE SEQUENCE</scope>
</reference>
<evidence type="ECO:0000313" key="1">
    <source>
        <dbReference type="EMBL" id="SFV63801.1"/>
    </source>
</evidence>
<dbReference type="EMBL" id="FPHI01000024">
    <property type="protein sequence ID" value="SFV63801.1"/>
    <property type="molecule type" value="Genomic_DNA"/>
</dbReference>
<accession>A0A1W1CDJ6</accession>
<name>A0A1W1CDJ6_9ZZZZ</name>
<dbReference type="AlphaFoldDB" id="A0A1W1CDJ6"/>
<proteinExistence type="predicted"/>
<gene>
    <name evidence="1" type="ORF">MNB_SV-3-509</name>
</gene>
<sequence length="77" mass="9102">MIKPFVFLLFVLSFMVLSMGIHHKLFPYKKISCTLQNISKLTHLTSVSYSLAYDETPFNTTYPEMQSLDRREFVYDK</sequence>
<organism evidence="1">
    <name type="scientific">hydrothermal vent metagenome</name>
    <dbReference type="NCBI Taxonomy" id="652676"/>
    <lineage>
        <taxon>unclassified sequences</taxon>
        <taxon>metagenomes</taxon>
        <taxon>ecological metagenomes</taxon>
    </lineage>
</organism>